<dbReference type="PANTHER" id="PTHR46648">
    <property type="entry name" value="HIT FAMILY PROTEIN 1"/>
    <property type="match status" value="1"/>
</dbReference>
<reference evidence="5 6" key="1">
    <citation type="submission" date="2020-03" db="EMBL/GenBank/DDBJ databases">
        <title>Sequencing the genomes of 1000 actinobacteria strains.</title>
        <authorList>
            <person name="Klenk H.-P."/>
        </authorList>
    </citation>
    <scope>NUCLEOTIDE SEQUENCE [LARGE SCALE GENOMIC DNA]</scope>
    <source>
        <strain evidence="5 6">DSM 16403</strain>
    </source>
</reference>
<dbReference type="RefSeq" id="WP_167993672.1">
    <property type="nucleotide sequence ID" value="NZ_JAATJL010000001.1"/>
</dbReference>
<evidence type="ECO:0000313" key="5">
    <source>
        <dbReference type="EMBL" id="NJC22848.1"/>
    </source>
</evidence>
<dbReference type="PRINTS" id="PR00332">
    <property type="entry name" value="HISTRIAD"/>
</dbReference>
<proteinExistence type="predicted"/>
<name>A0A846RHW1_9MICC</name>
<evidence type="ECO:0000256" key="3">
    <source>
        <dbReference type="PROSITE-ProRule" id="PRU00464"/>
    </source>
</evidence>
<accession>A0A846RHW1</accession>
<dbReference type="Gene3D" id="3.30.428.10">
    <property type="entry name" value="HIT-like"/>
    <property type="match status" value="1"/>
</dbReference>
<dbReference type="PROSITE" id="PS51084">
    <property type="entry name" value="HIT_2"/>
    <property type="match status" value="1"/>
</dbReference>
<evidence type="ECO:0000259" key="4">
    <source>
        <dbReference type="PROSITE" id="PS51084"/>
    </source>
</evidence>
<evidence type="ECO:0000313" key="6">
    <source>
        <dbReference type="Proteomes" id="UP000547458"/>
    </source>
</evidence>
<evidence type="ECO:0000256" key="2">
    <source>
        <dbReference type="PIRSR" id="PIRSR601310-3"/>
    </source>
</evidence>
<protein>
    <submittedName>
        <fullName evidence="5">Histidine triad (HIT) family protein</fullName>
    </submittedName>
</protein>
<organism evidence="5 6">
    <name type="scientific">Arthrobacter pigmenti</name>
    <dbReference type="NCBI Taxonomy" id="271432"/>
    <lineage>
        <taxon>Bacteria</taxon>
        <taxon>Bacillati</taxon>
        <taxon>Actinomycetota</taxon>
        <taxon>Actinomycetes</taxon>
        <taxon>Micrococcales</taxon>
        <taxon>Micrococcaceae</taxon>
        <taxon>Arthrobacter</taxon>
    </lineage>
</organism>
<evidence type="ECO:0000256" key="1">
    <source>
        <dbReference type="PIRSR" id="PIRSR601310-1"/>
    </source>
</evidence>
<dbReference type="EMBL" id="JAATJL010000001">
    <property type="protein sequence ID" value="NJC22848.1"/>
    <property type="molecule type" value="Genomic_DNA"/>
</dbReference>
<dbReference type="GO" id="GO:0009117">
    <property type="term" value="P:nucleotide metabolic process"/>
    <property type="evidence" value="ECO:0007669"/>
    <property type="project" value="TreeGrafter"/>
</dbReference>
<dbReference type="AlphaFoldDB" id="A0A846RHW1"/>
<feature type="active site" description="Tele-AMP-histidine intermediate" evidence="1">
    <location>
        <position position="93"/>
    </location>
</feature>
<dbReference type="PANTHER" id="PTHR46648:SF1">
    <property type="entry name" value="ADENOSINE 5'-MONOPHOSPHORAMIDASE HNT1"/>
    <property type="match status" value="1"/>
</dbReference>
<keyword evidence="6" id="KW-1185">Reference proteome</keyword>
<dbReference type="SUPFAM" id="SSF54197">
    <property type="entry name" value="HIT-like"/>
    <property type="match status" value="1"/>
</dbReference>
<dbReference type="InterPro" id="IPR036265">
    <property type="entry name" value="HIT-like_sf"/>
</dbReference>
<feature type="short sequence motif" description="Histidine triad motif" evidence="2 3">
    <location>
        <begin position="91"/>
        <end position="95"/>
    </location>
</feature>
<dbReference type="InterPro" id="IPR011146">
    <property type="entry name" value="HIT-like"/>
</dbReference>
<gene>
    <name evidence="5" type="ORF">BJ994_001924</name>
</gene>
<sequence length="141" mass="16022">MSTLFTKIIDGEIPGRFVWKDEDVVAFLTIEPITDGHLMVVPRQEVAHWVDAEPELLGKLMNVAQKIAKVQESEFNAKRIGVLMEGYEIPHVHVHIWPTQTPADFDVHNVDHNPDPAKLDRNAERLRSALRKAGYSEHVPD</sequence>
<dbReference type="GO" id="GO:0003824">
    <property type="term" value="F:catalytic activity"/>
    <property type="evidence" value="ECO:0007669"/>
    <property type="project" value="InterPro"/>
</dbReference>
<feature type="domain" description="HIT" evidence="4">
    <location>
        <begin position="4"/>
        <end position="107"/>
    </location>
</feature>
<dbReference type="Proteomes" id="UP000547458">
    <property type="component" value="Unassembled WGS sequence"/>
</dbReference>
<dbReference type="Pfam" id="PF01230">
    <property type="entry name" value="HIT"/>
    <property type="match status" value="1"/>
</dbReference>
<dbReference type="InterPro" id="IPR001310">
    <property type="entry name" value="Histidine_triad_HIT"/>
</dbReference>
<comment type="caution">
    <text evidence="5">The sequence shown here is derived from an EMBL/GenBank/DDBJ whole genome shotgun (WGS) entry which is preliminary data.</text>
</comment>